<reference evidence="1 2" key="1">
    <citation type="submission" date="2024-03" db="EMBL/GenBank/DDBJ databases">
        <title>Human intestinal bacterial collection.</title>
        <authorList>
            <person name="Pauvert C."/>
            <person name="Hitch T.C.A."/>
            <person name="Clavel T."/>
        </authorList>
    </citation>
    <scope>NUCLEOTIDE SEQUENCE [LARGE SCALE GENOMIC DNA]</scope>
    <source>
        <strain evidence="1 2">CLA-AP-H29</strain>
    </source>
</reference>
<evidence type="ECO:0000313" key="2">
    <source>
        <dbReference type="Proteomes" id="UP001464378"/>
    </source>
</evidence>
<name>A0ABV1ECD9_9FIRM</name>
<dbReference type="RefSeq" id="WP_349232646.1">
    <property type="nucleotide sequence ID" value="NZ_JBBMFK010000040.1"/>
</dbReference>
<feature type="non-terminal residue" evidence="1">
    <location>
        <position position="81"/>
    </location>
</feature>
<comment type="caution">
    <text evidence="1">The sequence shown here is derived from an EMBL/GenBank/DDBJ whole genome shotgun (WGS) entry which is preliminary data.</text>
</comment>
<keyword evidence="2" id="KW-1185">Reference proteome</keyword>
<evidence type="ECO:0000313" key="1">
    <source>
        <dbReference type="EMBL" id="MEQ2444987.1"/>
    </source>
</evidence>
<protein>
    <submittedName>
        <fullName evidence="1">Uncharacterized protein</fullName>
    </submittedName>
</protein>
<proteinExistence type="predicted"/>
<dbReference type="Proteomes" id="UP001464378">
    <property type="component" value="Unassembled WGS sequence"/>
</dbReference>
<dbReference type="EMBL" id="JBBMFK010000040">
    <property type="protein sequence ID" value="MEQ2444987.1"/>
    <property type="molecule type" value="Genomic_DNA"/>
</dbReference>
<accession>A0ABV1ECD9</accession>
<sequence length="81" mass="9167">MIYFDDWLLKKDEGPVIARQYDNLTRRLEILGDIPEGWSWTLLVQADKHLDIIALAPMEGGLGVDLTAEMLAVSGYYTVQL</sequence>
<gene>
    <name evidence="1" type="ORF">WMO64_16160</name>
</gene>
<organism evidence="1 2">
    <name type="scientific">Pseudoflavonifractor intestinihominis</name>
    <dbReference type="NCBI Taxonomy" id="3133171"/>
    <lineage>
        <taxon>Bacteria</taxon>
        <taxon>Bacillati</taxon>
        <taxon>Bacillota</taxon>
        <taxon>Clostridia</taxon>
        <taxon>Eubacteriales</taxon>
        <taxon>Oscillospiraceae</taxon>
        <taxon>Pseudoflavonifractor</taxon>
    </lineage>
</organism>